<sequence>MPLHPLNTLCNNSFLASSSSISISSSSSSSETRLLPSRTLIFSLQDRSFFHTHQVISLLQHKTWRIIIKR</sequence>
<reference evidence="1 2" key="1">
    <citation type="journal article" date="2021" name="Hortic Res">
        <title>The domestication of Cucurbita argyrosperma as revealed by the genome of its wild relative.</title>
        <authorList>
            <person name="Barrera-Redondo J."/>
            <person name="Sanchez-de la Vega G."/>
            <person name="Aguirre-Liguori J.A."/>
            <person name="Castellanos-Morales G."/>
            <person name="Gutierrez-Guerrero Y.T."/>
            <person name="Aguirre-Dugua X."/>
            <person name="Aguirre-Planter E."/>
            <person name="Tenaillon M.I."/>
            <person name="Lira-Saade R."/>
            <person name="Eguiarte L.E."/>
        </authorList>
    </citation>
    <scope>NUCLEOTIDE SEQUENCE [LARGE SCALE GENOMIC DNA]</scope>
    <source>
        <strain evidence="1">JBR-2021</strain>
    </source>
</reference>
<name>A0AAV6P169_9ROSI</name>
<accession>A0AAV6P169</accession>
<evidence type="ECO:0000313" key="2">
    <source>
        <dbReference type="Proteomes" id="UP000685013"/>
    </source>
</evidence>
<proteinExistence type="predicted"/>
<feature type="non-terminal residue" evidence="1">
    <location>
        <position position="1"/>
    </location>
</feature>
<comment type="caution">
    <text evidence="1">The sequence shown here is derived from an EMBL/GenBank/DDBJ whole genome shotgun (WGS) entry which is preliminary data.</text>
</comment>
<organism evidence="1 2">
    <name type="scientific">Cucurbita argyrosperma subsp. sororia</name>
    <dbReference type="NCBI Taxonomy" id="37648"/>
    <lineage>
        <taxon>Eukaryota</taxon>
        <taxon>Viridiplantae</taxon>
        <taxon>Streptophyta</taxon>
        <taxon>Embryophyta</taxon>
        <taxon>Tracheophyta</taxon>
        <taxon>Spermatophyta</taxon>
        <taxon>Magnoliopsida</taxon>
        <taxon>eudicotyledons</taxon>
        <taxon>Gunneridae</taxon>
        <taxon>Pentapetalae</taxon>
        <taxon>rosids</taxon>
        <taxon>fabids</taxon>
        <taxon>Cucurbitales</taxon>
        <taxon>Cucurbitaceae</taxon>
        <taxon>Cucurbiteae</taxon>
        <taxon>Cucurbita</taxon>
    </lineage>
</organism>
<dbReference type="EMBL" id="JAGKQH010000002">
    <property type="protein sequence ID" value="KAG6604853.1"/>
    <property type="molecule type" value="Genomic_DNA"/>
</dbReference>
<dbReference type="AlphaFoldDB" id="A0AAV6P169"/>
<keyword evidence="2" id="KW-1185">Reference proteome</keyword>
<dbReference type="Proteomes" id="UP000685013">
    <property type="component" value="Chromosome 2"/>
</dbReference>
<gene>
    <name evidence="1" type="ORF">SDJN03_02170</name>
</gene>
<protein>
    <submittedName>
        <fullName evidence="1">Uncharacterized protein</fullName>
    </submittedName>
</protein>
<evidence type="ECO:0000313" key="1">
    <source>
        <dbReference type="EMBL" id="KAG6604853.1"/>
    </source>
</evidence>